<dbReference type="InterPro" id="IPR029058">
    <property type="entry name" value="AB_hydrolase_fold"/>
</dbReference>
<dbReference type="Gene3D" id="3.40.50.1820">
    <property type="entry name" value="alpha/beta hydrolase"/>
    <property type="match status" value="1"/>
</dbReference>
<dbReference type="InterPro" id="IPR002925">
    <property type="entry name" value="Dienelactn_hydro"/>
</dbReference>
<dbReference type="SUPFAM" id="SSF53474">
    <property type="entry name" value="alpha/beta-Hydrolases"/>
    <property type="match status" value="1"/>
</dbReference>
<dbReference type="EMBL" id="AMRV01000006">
    <property type="protein sequence ID" value="EMD82572.1"/>
    <property type="molecule type" value="Genomic_DNA"/>
</dbReference>
<keyword evidence="2" id="KW-0378">Hydrolase</keyword>
<dbReference type="GO" id="GO:0016787">
    <property type="term" value="F:hydrolase activity"/>
    <property type="evidence" value="ECO:0007669"/>
    <property type="project" value="UniProtKB-KW"/>
</dbReference>
<dbReference type="PROSITE" id="PS51318">
    <property type="entry name" value="TAT"/>
    <property type="match status" value="1"/>
</dbReference>
<evidence type="ECO:0000259" key="1">
    <source>
        <dbReference type="Pfam" id="PF01738"/>
    </source>
</evidence>
<dbReference type="RefSeq" id="WP_008602383.1">
    <property type="nucleotide sequence ID" value="NZ_AMRV01000006.1"/>
</dbReference>
<comment type="caution">
    <text evidence="2">The sequence shown here is derived from an EMBL/GenBank/DDBJ whole genome shotgun (WGS) entry which is preliminary data.</text>
</comment>
<reference evidence="2 3" key="1">
    <citation type="journal article" date="2013" name="Genome Announc.">
        <title>Draft Genome Sequence of Strain JLT2015T, Belonging to the Family Sphingomonadaceae of the Alphaproteobacteria.</title>
        <authorList>
            <person name="Tang K."/>
            <person name="Liu K."/>
            <person name="Li S."/>
            <person name="Jiao N."/>
        </authorList>
    </citation>
    <scope>NUCLEOTIDE SEQUENCE [LARGE SCALE GENOMIC DNA]</scope>
    <source>
        <strain evidence="2 3">JLT2015</strain>
    </source>
</reference>
<protein>
    <submittedName>
        <fullName evidence="2">Putative hydrolase</fullName>
    </submittedName>
</protein>
<organism evidence="2 3">
    <name type="scientific">Pacificimonas flava</name>
    <dbReference type="NCBI Taxonomy" id="1234595"/>
    <lineage>
        <taxon>Bacteria</taxon>
        <taxon>Pseudomonadati</taxon>
        <taxon>Pseudomonadota</taxon>
        <taxon>Alphaproteobacteria</taxon>
        <taxon>Sphingomonadales</taxon>
        <taxon>Sphingosinicellaceae</taxon>
        <taxon>Pacificimonas</taxon>
    </lineage>
</organism>
<accession>M2U3H2</accession>
<dbReference type="PANTHER" id="PTHR46623:SF10">
    <property type="entry name" value="CARBOXYMETHYLENEBUTENOLIDASE HOMOLOG"/>
    <property type="match status" value="1"/>
</dbReference>
<keyword evidence="3" id="KW-1185">Reference proteome</keyword>
<dbReference type="Pfam" id="PF01738">
    <property type="entry name" value="DLH"/>
    <property type="match status" value="1"/>
</dbReference>
<dbReference type="InterPro" id="IPR006311">
    <property type="entry name" value="TAT_signal"/>
</dbReference>
<evidence type="ECO:0000313" key="3">
    <source>
        <dbReference type="Proteomes" id="UP000011717"/>
    </source>
</evidence>
<dbReference type="OrthoDB" id="9787933at2"/>
<feature type="domain" description="Dienelactone hydrolase" evidence="1">
    <location>
        <begin position="61"/>
        <end position="286"/>
    </location>
</feature>
<proteinExistence type="predicted"/>
<dbReference type="Proteomes" id="UP000011717">
    <property type="component" value="Unassembled WGS sequence"/>
</dbReference>
<dbReference type="InterPro" id="IPR051049">
    <property type="entry name" value="Dienelactone_hydrolase-like"/>
</dbReference>
<sequence length="289" mass="31534">MCDETDLQRMFDVNRRRFGAMVGAATLAACTGLDSEPASGATEADLSERMVRIATPDGEADAFWVHPRAGQHAAVLLWPDIAGLRDAFYDMSRRLAARGYSVLTVNPYYRDVPGEQFPSFEAFADQNGFSAVGPWREKLEADAIMRDASAYAAWLDEQDAVDTTQGIGTQGYCMGGPFTVWSAAAVPNRIKAAASFHGGGLVRDGEESPHRLLERTDAQFLFAIAQNDDAKDADAKTTLRQAAIAANREAEVEVYPADHGWTVPDSPAYAHDPAERAWTRLIALYDRAL</sequence>
<dbReference type="AlphaFoldDB" id="M2U3H2"/>
<evidence type="ECO:0000313" key="2">
    <source>
        <dbReference type="EMBL" id="EMD82572.1"/>
    </source>
</evidence>
<name>M2U3H2_9SPHN</name>
<dbReference type="PATRIC" id="fig|1234595.3.peg.1960"/>
<dbReference type="PANTHER" id="PTHR46623">
    <property type="entry name" value="CARBOXYMETHYLENEBUTENOLIDASE-RELATED"/>
    <property type="match status" value="1"/>
</dbReference>
<gene>
    <name evidence="2" type="ORF">C725_1959</name>
</gene>